<comment type="subcellular location">
    <subcellularLocation>
        <location evidence="1 11">Nucleus</location>
    </subcellularLocation>
</comment>
<evidence type="ECO:0000256" key="3">
    <source>
        <dbReference type="ARBA" id="ARBA00022705"/>
    </source>
</evidence>
<dbReference type="PANTHER" id="PTHR47165:SF4">
    <property type="entry name" value="OS03G0429900 PROTEIN"/>
    <property type="match status" value="1"/>
</dbReference>
<dbReference type="SUPFAM" id="SSF50249">
    <property type="entry name" value="Nucleic acid-binding proteins"/>
    <property type="match status" value="3"/>
</dbReference>
<dbReference type="Pfam" id="PF16900">
    <property type="entry name" value="REPA_OB_2"/>
    <property type="match status" value="1"/>
</dbReference>
<dbReference type="GO" id="GO:0003677">
    <property type="term" value="F:DNA binding"/>
    <property type="evidence" value="ECO:0007669"/>
    <property type="project" value="UniProtKB-KW"/>
</dbReference>
<evidence type="ECO:0000256" key="5">
    <source>
        <dbReference type="ARBA" id="ARBA00022771"/>
    </source>
</evidence>
<dbReference type="GO" id="GO:0005634">
    <property type="term" value="C:nucleus"/>
    <property type="evidence" value="ECO:0007669"/>
    <property type="project" value="UniProtKB-SubCell"/>
</dbReference>
<keyword evidence="4 11" id="KW-0479">Metal-binding</keyword>
<evidence type="ECO:0000256" key="4">
    <source>
        <dbReference type="ARBA" id="ARBA00022723"/>
    </source>
</evidence>
<evidence type="ECO:0000256" key="7">
    <source>
        <dbReference type="ARBA" id="ARBA00023125"/>
    </source>
</evidence>
<accession>A0A484BJT3</accession>
<dbReference type="OrthoDB" id="1751331at2759"/>
<evidence type="ECO:0000256" key="8">
    <source>
        <dbReference type="ARBA" id="ARBA00023242"/>
    </source>
</evidence>
<dbReference type="GO" id="GO:0006281">
    <property type="term" value="P:DNA repair"/>
    <property type="evidence" value="ECO:0007669"/>
    <property type="project" value="InterPro"/>
</dbReference>
<evidence type="ECO:0000259" key="12">
    <source>
        <dbReference type="Pfam" id="PF08646"/>
    </source>
</evidence>
<comment type="caution">
    <text evidence="14">The sequence shown here is derived from an EMBL/GenBank/DDBJ whole genome shotgun (WGS) entry which is preliminary data.</text>
</comment>
<dbReference type="GO" id="GO:0006310">
    <property type="term" value="P:DNA recombination"/>
    <property type="evidence" value="ECO:0007669"/>
    <property type="project" value="InterPro"/>
</dbReference>
<dbReference type="CDD" id="cd04476">
    <property type="entry name" value="RPA1_DBD_C"/>
    <property type="match status" value="1"/>
</dbReference>
<dbReference type="EMBL" id="LSRL02000027">
    <property type="protein sequence ID" value="TDG49079.1"/>
    <property type="molecule type" value="Genomic_DNA"/>
</dbReference>
<evidence type="ECO:0000313" key="15">
    <source>
        <dbReference type="Proteomes" id="UP000295192"/>
    </source>
</evidence>
<dbReference type="Proteomes" id="UP000295192">
    <property type="component" value="Unassembled WGS sequence"/>
</dbReference>
<proteinExistence type="inferred from homology"/>
<protein>
    <recommendedName>
        <fullName evidence="11">Replication protein A subunit</fullName>
    </recommendedName>
</protein>
<dbReference type="GO" id="GO:0006260">
    <property type="term" value="P:DNA replication"/>
    <property type="evidence" value="ECO:0007669"/>
    <property type="project" value="UniProtKB-KW"/>
</dbReference>
<dbReference type="Pfam" id="PF08646">
    <property type="entry name" value="Rep_fac-A_C"/>
    <property type="match status" value="1"/>
</dbReference>
<dbReference type="FunFam" id="2.40.50.140:FF:000090">
    <property type="entry name" value="Replication protein A subunit"/>
    <property type="match status" value="1"/>
</dbReference>
<evidence type="ECO:0000256" key="1">
    <source>
        <dbReference type="ARBA" id="ARBA00004123"/>
    </source>
</evidence>
<dbReference type="InterPro" id="IPR031657">
    <property type="entry name" value="REPA_OB_2"/>
</dbReference>
<evidence type="ECO:0000256" key="9">
    <source>
        <dbReference type="ARBA" id="ARBA00058595"/>
    </source>
</evidence>
<dbReference type="NCBIfam" id="TIGR00617">
    <property type="entry name" value="rpa1"/>
    <property type="match status" value="1"/>
</dbReference>
<evidence type="ECO:0000313" key="14">
    <source>
        <dbReference type="EMBL" id="TDG49079.1"/>
    </source>
</evidence>
<comment type="subunit">
    <text evidence="10 11">Component of the heterotrimeric canonical replication protein A complex (RPA).</text>
</comment>
<dbReference type="AlphaFoldDB" id="A0A484BJT3"/>
<keyword evidence="5 11" id="KW-0863">Zinc-finger</keyword>
<gene>
    <name evidence="14" type="ORF">AWZ03_004564</name>
</gene>
<evidence type="ECO:0000259" key="13">
    <source>
        <dbReference type="Pfam" id="PF16900"/>
    </source>
</evidence>
<keyword evidence="3 11" id="KW-0235">DNA replication</keyword>
<name>A0A484BJT3_DRONA</name>
<sequence length="394" mass="44694">MNLFDKSGEIRVTAFKDQCDKFHRLIDDGNVYFITNGCIKPANKQYSQLKNDYEMTFTGETMVQLCDEDDNGGIPEIKFDLIPISQVSNMENKEAVDTIGICKEVGELQTFTSRTTNKELKKRELTLVDMSNAAVTLTLWGDEAVNFDGHVQPVILVKGSHVNEFNGEKSLNMSWGSILKINPDIPEAHRLRVWFDNGGADNIVSVWRGGASFSSELITLKDAYLRNLGSGDRLNYFQCIAIVQNVIQPNSFYKACPQMYCNKKVVDEGDGQYRCEPCGTVSPNFKYFLRVKIKISDYTSDREVICFGKIAEQLLRHTTDEVVEASENDPDRALKIFTDPNYTSYIFKLSCKKIVYEGNVMNTLTAQSMTPFNCKEYNKYLIKEINRMQNIAAS</sequence>
<dbReference type="CDD" id="cd04474">
    <property type="entry name" value="RPA1_DBD_A"/>
    <property type="match status" value="1"/>
</dbReference>
<dbReference type="Gene3D" id="2.40.50.140">
    <property type="entry name" value="Nucleic acid-binding proteins"/>
    <property type="match status" value="3"/>
</dbReference>
<dbReference type="STRING" id="7232.A0A484BJT3"/>
<evidence type="ECO:0000256" key="11">
    <source>
        <dbReference type="RuleBase" id="RU364130"/>
    </source>
</evidence>
<keyword evidence="8 11" id="KW-0539">Nucleus</keyword>
<evidence type="ECO:0000256" key="10">
    <source>
        <dbReference type="ARBA" id="ARBA00062035"/>
    </source>
</evidence>
<feature type="domain" description="Replication protein A OB" evidence="13">
    <location>
        <begin position="84"/>
        <end position="182"/>
    </location>
</feature>
<dbReference type="GO" id="GO:0008270">
    <property type="term" value="F:zinc ion binding"/>
    <property type="evidence" value="ECO:0007669"/>
    <property type="project" value="UniProtKB-KW"/>
</dbReference>
<comment type="similarity">
    <text evidence="2 11">Belongs to the replication factor A protein 1 family.</text>
</comment>
<keyword evidence="7 11" id="KW-0238">DNA-binding</keyword>
<dbReference type="InterPro" id="IPR013955">
    <property type="entry name" value="Rep_factor-A_C"/>
</dbReference>
<dbReference type="InterPro" id="IPR012340">
    <property type="entry name" value="NA-bd_OB-fold"/>
</dbReference>
<keyword evidence="6 11" id="KW-0862">Zinc</keyword>
<reference evidence="14 15" key="1">
    <citation type="journal article" date="2019" name="J. Hered.">
        <title>An Improved Genome Assembly for Drosophila navojoa, the Basal Species in the mojavensis Cluster.</title>
        <authorList>
            <person name="Vanderlinde T."/>
            <person name="Dupim E.G."/>
            <person name="Nazario-Yepiz N.O."/>
            <person name="Carvalho A.B."/>
        </authorList>
    </citation>
    <scope>NUCLEOTIDE SEQUENCE [LARGE SCALE GENOMIC DNA]</scope>
    <source>
        <strain evidence="14">Navoj_Jal97</strain>
        <tissue evidence="14">Whole organism</tissue>
    </source>
</reference>
<dbReference type="InterPro" id="IPR047192">
    <property type="entry name" value="Euk_RPA1_DBD_C"/>
</dbReference>
<feature type="domain" description="Replication factor A C-terminal" evidence="12">
    <location>
        <begin position="236"/>
        <end position="381"/>
    </location>
</feature>
<evidence type="ECO:0000256" key="2">
    <source>
        <dbReference type="ARBA" id="ARBA00005690"/>
    </source>
</evidence>
<dbReference type="InterPro" id="IPR004591">
    <property type="entry name" value="Rfa1"/>
</dbReference>
<dbReference type="PANTHER" id="PTHR47165">
    <property type="entry name" value="OS03G0429900 PROTEIN"/>
    <property type="match status" value="1"/>
</dbReference>
<evidence type="ECO:0000256" key="6">
    <source>
        <dbReference type="ARBA" id="ARBA00022833"/>
    </source>
</evidence>
<dbReference type="OMA" id="VIRAVFW"/>
<dbReference type="FunFam" id="2.40.50.140:FF:000041">
    <property type="entry name" value="Replication protein A subunit"/>
    <property type="match status" value="1"/>
</dbReference>
<organism evidence="14 15">
    <name type="scientific">Drosophila navojoa</name>
    <name type="common">Fruit fly</name>
    <dbReference type="NCBI Taxonomy" id="7232"/>
    <lineage>
        <taxon>Eukaryota</taxon>
        <taxon>Metazoa</taxon>
        <taxon>Ecdysozoa</taxon>
        <taxon>Arthropoda</taxon>
        <taxon>Hexapoda</taxon>
        <taxon>Insecta</taxon>
        <taxon>Pterygota</taxon>
        <taxon>Neoptera</taxon>
        <taxon>Endopterygota</taxon>
        <taxon>Diptera</taxon>
        <taxon>Brachycera</taxon>
        <taxon>Muscomorpha</taxon>
        <taxon>Ephydroidea</taxon>
        <taxon>Drosophilidae</taxon>
        <taxon>Drosophila</taxon>
    </lineage>
</organism>
<keyword evidence="15" id="KW-1185">Reference proteome</keyword>
<dbReference type="CDD" id="cd04475">
    <property type="entry name" value="RPA1_DBD_B"/>
    <property type="match status" value="1"/>
</dbReference>
<dbReference type="FunFam" id="2.40.50.140:FF:000064">
    <property type="entry name" value="Replication protein A subunit"/>
    <property type="match status" value="1"/>
</dbReference>
<comment type="function">
    <text evidence="9 11">As part of the heterotrimeric replication protein A complex (RPA/RP-A), binds and stabilizes single-stranded DNA intermediates, that form during DNA replication or upon DNA stress. It prevents their reannealing and in parallel, recruits and activates different proteins and complexes involved in DNA metabolism. Thereby, it plays an essential role both in DNA replication and the cellular response to DNA damage.</text>
</comment>